<dbReference type="STRING" id="1116229.S3D7N2"/>
<dbReference type="SUPFAM" id="SSF48403">
    <property type="entry name" value="Ankyrin repeat"/>
    <property type="match status" value="2"/>
</dbReference>
<feature type="region of interest" description="Disordered" evidence="4">
    <location>
        <begin position="1445"/>
        <end position="1464"/>
    </location>
</feature>
<dbReference type="InterPro" id="IPR000719">
    <property type="entry name" value="Prot_kinase_dom"/>
</dbReference>
<dbReference type="PROSITE" id="PS50297">
    <property type="entry name" value="ANK_REP_REGION"/>
    <property type="match status" value="3"/>
</dbReference>
<dbReference type="RefSeq" id="XP_008085380.1">
    <property type="nucleotide sequence ID" value="XM_008087189.1"/>
</dbReference>
<dbReference type="SMART" id="SM00248">
    <property type="entry name" value="ANK"/>
    <property type="match status" value="8"/>
</dbReference>
<dbReference type="InterPro" id="IPR036770">
    <property type="entry name" value="Ankyrin_rpt-contain_sf"/>
</dbReference>
<keyword evidence="1" id="KW-0677">Repeat</keyword>
<dbReference type="Pfam" id="PF00069">
    <property type="entry name" value="Pkinase"/>
    <property type="match status" value="1"/>
</dbReference>
<feature type="region of interest" description="Disordered" evidence="4">
    <location>
        <begin position="1476"/>
        <end position="1501"/>
    </location>
</feature>
<dbReference type="Gene3D" id="1.10.510.10">
    <property type="entry name" value="Transferase(Phosphotransferase) domain 1"/>
    <property type="match status" value="1"/>
</dbReference>
<name>S3D7N2_GLAL2</name>
<dbReference type="OrthoDB" id="3253298at2759"/>
<evidence type="ECO:0000259" key="5">
    <source>
        <dbReference type="PROSITE" id="PS50011"/>
    </source>
</evidence>
<dbReference type="PROSITE" id="PS50088">
    <property type="entry name" value="ANK_REPEAT"/>
    <property type="match status" value="3"/>
</dbReference>
<evidence type="ECO:0000313" key="6">
    <source>
        <dbReference type="EMBL" id="EPE28021.1"/>
    </source>
</evidence>
<keyword evidence="6" id="KW-0808">Transferase</keyword>
<feature type="repeat" description="ANK" evidence="3">
    <location>
        <begin position="1046"/>
        <end position="1078"/>
    </location>
</feature>
<dbReference type="PROSITE" id="PS50011">
    <property type="entry name" value="PROTEIN_KINASE_DOM"/>
    <property type="match status" value="1"/>
</dbReference>
<sequence>MNFGLFSGSSELPRLLRRHGGTSRTKPSSSSDFDVESAQLEDETFHPLLSLVHLQSQLNQLTLDNYTRLENKGHSLDFLTLNRFNALEKTPFDALQDIGSGSTFSVKSFAPVWKHSPLDSNLNGAVVAKRIRPSSDAEILRSRLESVKLEILALRDPILGIHENIVDFLGLWWENNPYGGCPLPVLILEQANYGTLIDLQRRPLTLRYTVKRRLCLDIALGLEALHEASIVHGDLKSENVLVFKQSERGYIAKLSDFGSTIAGGHHASILGKKNVVYTREDAGKRYRVSVISFPWNAPEYEYHMEGFQLRLLDAYSFGLLVWRTMMDGRDPFETVNSLNGSEDKFTEIEMLKRKEDFAGIIRESFETTRVLGELAQDVDIESVSSVVKDTVQVDPDERNLRAAIVHLGGKPSSLNMMRHKNEVIDMDDFGGSDTGVRPRLKRLEVLTDSNLSIPIGLDIAVSNWVSVITKECAIRDITSSCAQMYLPGELSGTVRSLERDPASLLDVLRKMALHYEHLDENDSRQTQLDDTIMDIARMDVVQMAGALDCPLDMDIVVEEIIQTAAGRGSGPALDILSREGPATSYNNALQNWRNRNGGYLFEMKADEIWDLSQPEELKKTLTRLMYGAKCISKHISRAVYEGLSGNRQEDSIDVNKIWVSTDFKSNLLHHAVKCGALSVVEMLLSDFPFDINCRNWLQETPLLVAMRSGHSPVANFLIDKGADCSKRDLFQENALHWICRIDSQDIPDLIRRLSNAGCDMNAVSCKDIANVTDDDESDTWDLEILDSDSESGGSDSSNSDDINEFAMYQYEQLIRTFTAPGTPLHRAVVENKCEAVISLCQSGCDTTVKCSITNIPMSPFEVAICRHQIEIAAAIIPFYPRTESQDWLQALMLVISPFWTSARIALHGKHYNSARQRALEFSLSRLQPADIRASLSLGILVSVADSTVLQAFLGNIYTSLEEPMEILDLQLRPLAIALCDGKLDSLVVLLEAGAECNFYTSDIVGSTNCLHRLSHLGIDDVRFGEVLLKYCDQSFLLPMSGGIMTGGTTPFVFAVTQGCFEMAKLFLTYGADIDALAVTQISEIFFTGMTALGRLAMSACDTSVPQLKFLLDSDRLQRSSFVVAPATGFTVLHAAVLCPKGRQSNPDTIVNLTYLLSVFHRQDELDQIDRFGCTALHLAVICGNYEAVATLLDAGASHDSKLYKCLEIRPVDVARARVGYLTEWILEEDANNEECAATAAMHNSMAIVDQLNRACTNSVAEASSSEPDLDHPVDPLIENAYSMAREYSLLIQQYRHMWAGTQSSETEWLERVIKIIKDSLNVSGLERVHEMLSSEHSGKGKSRVEEVDECAFKLPFWWMIMGWPSTEQQTQLARYLRQRYPRWTRLRSDGVLKIIIDIKQDETGHDILYLHGSIKSPSPDEPSVIETRCLALLKVYSQAAAAIEKEPISDSESETDPGPMLSPELLRELEGDPNVIFISDPGDSSDDDDNDNRIGFATRGYSTPRQAWHSVLKNNRRTQRQLDKVLGPARRDSLD</sequence>
<dbReference type="EMBL" id="KE145369">
    <property type="protein sequence ID" value="EPE28021.1"/>
    <property type="molecule type" value="Genomic_DNA"/>
</dbReference>
<evidence type="ECO:0000313" key="7">
    <source>
        <dbReference type="Proteomes" id="UP000016922"/>
    </source>
</evidence>
<keyword evidence="6" id="KW-0418">Kinase</keyword>
<evidence type="ECO:0000256" key="2">
    <source>
        <dbReference type="ARBA" id="ARBA00023043"/>
    </source>
</evidence>
<dbReference type="InterPro" id="IPR011009">
    <property type="entry name" value="Kinase-like_dom_sf"/>
</dbReference>
<feature type="domain" description="Protein kinase" evidence="5">
    <location>
        <begin position="92"/>
        <end position="413"/>
    </location>
</feature>
<dbReference type="Pfam" id="PF12796">
    <property type="entry name" value="Ank_2"/>
    <property type="match status" value="2"/>
</dbReference>
<dbReference type="GO" id="GO:0004672">
    <property type="term" value="F:protein kinase activity"/>
    <property type="evidence" value="ECO:0007669"/>
    <property type="project" value="InterPro"/>
</dbReference>
<dbReference type="eggNOG" id="KOG1187">
    <property type="taxonomic scope" value="Eukaryota"/>
</dbReference>
<dbReference type="SMART" id="SM00220">
    <property type="entry name" value="S_TKc"/>
    <property type="match status" value="1"/>
</dbReference>
<dbReference type="PANTHER" id="PTHR24198">
    <property type="entry name" value="ANKYRIN REPEAT AND PROTEIN KINASE DOMAIN-CONTAINING PROTEIN"/>
    <property type="match status" value="1"/>
</dbReference>
<dbReference type="Proteomes" id="UP000016922">
    <property type="component" value="Unassembled WGS sequence"/>
</dbReference>
<dbReference type="SUPFAM" id="SSF56112">
    <property type="entry name" value="Protein kinase-like (PK-like)"/>
    <property type="match status" value="1"/>
</dbReference>
<dbReference type="GO" id="GO:0005524">
    <property type="term" value="F:ATP binding"/>
    <property type="evidence" value="ECO:0007669"/>
    <property type="project" value="InterPro"/>
</dbReference>
<dbReference type="OMA" id="DINEFAM"/>
<dbReference type="PROSITE" id="PS00108">
    <property type="entry name" value="PROTEIN_KINASE_ST"/>
    <property type="match status" value="1"/>
</dbReference>
<evidence type="ECO:0000256" key="3">
    <source>
        <dbReference type="PROSITE-ProRule" id="PRU00023"/>
    </source>
</evidence>
<gene>
    <name evidence="6" type="ORF">GLAREA_04812</name>
</gene>
<dbReference type="HOGENOM" id="CLU_247052_0_0_1"/>
<dbReference type="KEGG" id="glz:GLAREA_04812"/>
<proteinExistence type="predicted"/>
<reference evidence="6 7" key="1">
    <citation type="journal article" date="2013" name="BMC Genomics">
        <title>Genomics-driven discovery of the pneumocandin biosynthetic gene cluster in the fungus Glarea lozoyensis.</title>
        <authorList>
            <person name="Chen L."/>
            <person name="Yue Q."/>
            <person name="Zhang X."/>
            <person name="Xiang M."/>
            <person name="Wang C."/>
            <person name="Li S."/>
            <person name="Che Y."/>
            <person name="Ortiz-Lopez F.J."/>
            <person name="Bills G.F."/>
            <person name="Liu X."/>
            <person name="An Z."/>
        </authorList>
    </citation>
    <scope>NUCLEOTIDE SEQUENCE [LARGE SCALE GENOMIC DNA]</scope>
    <source>
        <strain evidence="7">ATCC 20868 / MF5171</strain>
    </source>
</reference>
<dbReference type="InterPro" id="IPR002110">
    <property type="entry name" value="Ankyrin_rpt"/>
</dbReference>
<evidence type="ECO:0000256" key="1">
    <source>
        <dbReference type="ARBA" id="ARBA00022737"/>
    </source>
</evidence>
<dbReference type="GeneID" id="19463867"/>
<feature type="repeat" description="ANK" evidence="3">
    <location>
        <begin position="697"/>
        <end position="729"/>
    </location>
</feature>
<dbReference type="PANTHER" id="PTHR24198:SF165">
    <property type="entry name" value="ANKYRIN REPEAT-CONTAINING PROTEIN-RELATED"/>
    <property type="match status" value="1"/>
</dbReference>
<accession>S3D7N2</accession>
<dbReference type="Gene3D" id="1.25.40.20">
    <property type="entry name" value="Ankyrin repeat-containing domain"/>
    <property type="match status" value="2"/>
</dbReference>
<evidence type="ECO:0000256" key="4">
    <source>
        <dbReference type="SAM" id="MobiDB-lite"/>
    </source>
</evidence>
<keyword evidence="2 3" id="KW-0040">ANK repeat</keyword>
<protein>
    <submittedName>
        <fullName evidence="6">Protein kinase-like (PK-like)</fullName>
    </submittedName>
</protein>
<organism evidence="6 7">
    <name type="scientific">Glarea lozoyensis (strain ATCC 20868 / MF5171)</name>
    <dbReference type="NCBI Taxonomy" id="1116229"/>
    <lineage>
        <taxon>Eukaryota</taxon>
        <taxon>Fungi</taxon>
        <taxon>Dikarya</taxon>
        <taxon>Ascomycota</taxon>
        <taxon>Pezizomycotina</taxon>
        <taxon>Leotiomycetes</taxon>
        <taxon>Helotiales</taxon>
        <taxon>Helotiaceae</taxon>
        <taxon>Glarea</taxon>
    </lineage>
</organism>
<feature type="repeat" description="ANK" evidence="3">
    <location>
        <begin position="1171"/>
        <end position="1203"/>
    </location>
</feature>
<dbReference type="InterPro" id="IPR008271">
    <property type="entry name" value="Ser/Thr_kinase_AS"/>
</dbReference>
<keyword evidence="7" id="KW-1185">Reference proteome</keyword>